<reference evidence="1 2" key="1">
    <citation type="submission" date="2019-11" db="EMBL/GenBank/DDBJ databases">
        <title>Genome sequence of Deinococcus xianganensis Y35, AI-2 producing algicidal bacterium, isolated from lake water.</title>
        <authorList>
            <person name="Li Y."/>
        </authorList>
    </citation>
    <scope>NUCLEOTIDE SEQUENCE [LARGE SCALE GENOMIC DNA]</scope>
    <source>
        <strain evidence="1 2">Y35</strain>
    </source>
</reference>
<evidence type="ECO:0000313" key="2">
    <source>
        <dbReference type="Proteomes" id="UP000430519"/>
    </source>
</evidence>
<protein>
    <submittedName>
        <fullName evidence="1">Uncharacterized protein</fullName>
    </submittedName>
</protein>
<dbReference type="EMBL" id="WVHK01000220">
    <property type="protein sequence ID" value="MXV22100.1"/>
    <property type="molecule type" value="Genomic_DNA"/>
</dbReference>
<keyword evidence="2" id="KW-1185">Reference proteome</keyword>
<proteinExistence type="predicted"/>
<organism evidence="1 2">
    <name type="scientific">Deinococcus xianganensis</name>
    <dbReference type="NCBI Taxonomy" id="1507289"/>
    <lineage>
        <taxon>Bacteria</taxon>
        <taxon>Thermotogati</taxon>
        <taxon>Deinococcota</taxon>
        <taxon>Deinococci</taxon>
        <taxon>Deinococcales</taxon>
        <taxon>Deinococcaceae</taxon>
        <taxon>Deinococcus</taxon>
    </lineage>
</organism>
<evidence type="ECO:0000313" key="1">
    <source>
        <dbReference type="EMBL" id="MXV22100.1"/>
    </source>
</evidence>
<sequence>MIAVHADWLLERITALAADDVPRPLGAEVDGAWYFVSPVHSVPNVERDHVIVGLYR</sequence>
<name>A0A6I4YNX4_9DEIO</name>
<dbReference type="Proteomes" id="UP000430519">
    <property type="component" value="Unassembled WGS sequence"/>
</dbReference>
<gene>
    <name evidence="1" type="ORF">GLX28_21005</name>
</gene>
<dbReference type="AlphaFoldDB" id="A0A6I4YNX4"/>
<comment type="caution">
    <text evidence="1">The sequence shown here is derived from an EMBL/GenBank/DDBJ whole genome shotgun (WGS) entry which is preliminary data.</text>
</comment>
<accession>A0A6I4YNX4</accession>